<gene>
    <name evidence="1" type="ORF">B0X71_01645</name>
</gene>
<dbReference type="EMBL" id="CP019640">
    <property type="protein sequence ID" value="AQQ51949.1"/>
    <property type="molecule type" value="Genomic_DNA"/>
</dbReference>
<dbReference type="Pfam" id="PF09954">
    <property type="entry name" value="DUF2188"/>
    <property type="match status" value="1"/>
</dbReference>
<dbReference type="RefSeq" id="WP_077587822.1">
    <property type="nucleotide sequence ID" value="NZ_CP019640.1"/>
</dbReference>
<dbReference type="InterPro" id="IPR018691">
    <property type="entry name" value="DUF2188"/>
</dbReference>
<dbReference type="AlphaFoldDB" id="A0A1Q2KUT7"/>
<name>A0A1Q2KUT7_9BACL</name>
<protein>
    <recommendedName>
        <fullName evidence="3">DUF2188 domain-containing protein</fullName>
    </recommendedName>
</protein>
<keyword evidence="2" id="KW-1185">Reference proteome</keyword>
<dbReference type="OrthoDB" id="2428875at2"/>
<dbReference type="Proteomes" id="UP000188184">
    <property type="component" value="Chromosome"/>
</dbReference>
<evidence type="ECO:0000313" key="1">
    <source>
        <dbReference type="EMBL" id="AQQ51949.1"/>
    </source>
</evidence>
<reference evidence="1 2" key="1">
    <citation type="submission" date="2017-02" db="EMBL/GenBank/DDBJ databases">
        <title>The complete genomic sequence of a novel cold adapted crude oil-degrading bacterium Planococcus qaidamina Y42.</title>
        <authorList>
            <person name="Yang R."/>
        </authorList>
    </citation>
    <scope>NUCLEOTIDE SEQUENCE [LARGE SCALE GENOMIC DNA]</scope>
    <source>
        <strain evidence="1 2">Y42</strain>
    </source>
</reference>
<evidence type="ECO:0000313" key="2">
    <source>
        <dbReference type="Proteomes" id="UP000188184"/>
    </source>
</evidence>
<dbReference type="KEGG" id="pmar:B0X71_01645"/>
<organism evidence="1 2">
    <name type="scientific">Planococcus lenghuensis</name>
    <dbReference type="NCBI Taxonomy" id="2213202"/>
    <lineage>
        <taxon>Bacteria</taxon>
        <taxon>Bacillati</taxon>
        <taxon>Bacillota</taxon>
        <taxon>Bacilli</taxon>
        <taxon>Bacillales</taxon>
        <taxon>Caryophanaceae</taxon>
        <taxon>Planococcus</taxon>
    </lineage>
</organism>
<sequence length="65" mass="7249">MNRYVVEPNKDASRWIVTLEGVAPDDSYPTKSGAIDAAEELAKANTPSKVIILDDDHNEVEERTY</sequence>
<accession>A0A1Q2KUT7</accession>
<proteinExistence type="predicted"/>
<evidence type="ECO:0008006" key="3">
    <source>
        <dbReference type="Google" id="ProtNLM"/>
    </source>
</evidence>